<dbReference type="RefSeq" id="WP_198733546.1">
    <property type="nucleotide sequence ID" value="NZ_JAEINH010000005.1"/>
</dbReference>
<evidence type="ECO:0000313" key="2">
    <source>
        <dbReference type="EMBL" id="MBI9114986.1"/>
    </source>
</evidence>
<feature type="region of interest" description="Disordered" evidence="1">
    <location>
        <begin position="1"/>
        <end position="25"/>
    </location>
</feature>
<accession>A0A934MB65</accession>
<comment type="caution">
    <text evidence="2">The sequence shown here is derived from an EMBL/GenBank/DDBJ whole genome shotgun (WGS) entry which is preliminary data.</text>
</comment>
<name>A0A934MB65_9MICO</name>
<protein>
    <submittedName>
        <fullName evidence="2">Uncharacterized protein</fullName>
    </submittedName>
</protein>
<reference evidence="2" key="1">
    <citation type="submission" date="2020-12" db="EMBL/GenBank/DDBJ databases">
        <title>Sanguibacter suaedae sp. nov., isolated from Suaeda aralocaspica.</title>
        <authorList>
            <person name="Ma Q."/>
        </authorList>
    </citation>
    <scope>NUCLEOTIDE SEQUENCE</scope>
    <source>
        <strain evidence="2">YZGR15</strain>
    </source>
</reference>
<evidence type="ECO:0000256" key="1">
    <source>
        <dbReference type="SAM" id="MobiDB-lite"/>
    </source>
</evidence>
<evidence type="ECO:0000313" key="3">
    <source>
        <dbReference type="Proteomes" id="UP000602087"/>
    </source>
</evidence>
<organism evidence="2 3">
    <name type="scientific">Sanguibacter suaedae</name>
    <dbReference type="NCBI Taxonomy" id="2795737"/>
    <lineage>
        <taxon>Bacteria</taxon>
        <taxon>Bacillati</taxon>
        <taxon>Actinomycetota</taxon>
        <taxon>Actinomycetes</taxon>
        <taxon>Micrococcales</taxon>
        <taxon>Sanguibacteraceae</taxon>
        <taxon>Sanguibacter</taxon>
    </lineage>
</organism>
<proteinExistence type="predicted"/>
<dbReference type="AlphaFoldDB" id="A0A934MB65"/>
<gene>
    <name evidence="2" type="ORF">JAV76_08175</name>
</gene>
<sequence>MSFPTQWSPSSEYAPSDLKPGETGAIEPSATLYFRAVTDFPLVAGSQEFPTDD</sequence>
<keyword evidence="3" id="KW-1185">Reference proteome</keyword>
<dbReference type="EMBL" id="JAEINH010000005">
    <property type="protein sequence ID" value="MBI9114986.1"/>
    <property type="molecule type" value="Genomic_DNA"/>
</dbReference>
<feature type="compositionally biased region" description="Polar residues" evidence="1">
    <location>
        <begin position="1"/>
        <end position="13"/>
    </location>
</feature>
<dbReference type="Proteomes" id="UP000602087">
    <property type="component" value="Unassembled WGS sequence"/>
</dbReference>